<organism evidence="10 11">
    <name type="scientific">Thermodesulfatator autotrophicus</name>
    <dbReference type="NCBI Taxonomy" id="1795632"/>
    <lineage>
        <taxon>Bacteria</taxon>
        <taxon>Pseudomonadati</taxon>
        <taxon>Thermodesulfobacteriota</taxon>
        <taxon>Thermodesulfobacteria</taxon>
        <taxon>Thermodesulfobacteriales</taxon>
        <taxon>Thermodesulfatatoraceae</taxon>
        <taxon>Thermodesulfatator</taxon>
    </lineage>
</organism>
<gene>
    <name evidence="10" type="ORF">TH606_10905</name>
</gene>
<dbReference type="STRING" id="1795632.TH606_10905"/>
<keyword evidence="6" id="KW-0694">RNA-binding</keyword>
<keyword evidence="5" id="KW-0378">Hydrolase</keyword>
<dbReference type="OrthoDB" id="9789361at2"/>
<evidence type="ECO:0000256" key="7">
    <source>
        <dbReference type="ARBA" id="ARBA00023118"/>
    </source>
</evidence>
<keyword evidence="3" id="KW-0540">Nuclease</keyword>
<dbReference type="GO" id="GO:0051607">
    <property type="term" value="P:defense response to virus"/>
    <property type="evidence" value="ECO:0007669"/>
    <property type="project" value="UniProtKB-KW"/>
</dbReference>
<keyword evidence="11" id="KW-1185">Reference proteome</keyword>
<dbReference type="InterPro" id="IPR013412">
    <property type="entry name" value="CRISPR-assoc_RAMP_Csm3"/>
</dbReference>
<dbReference type="PANTHER" id="PTHR35579">
    <property type="entry name" value="CRISPR SYSTEM CMS ENDORIBONUCLEASE CSM3"/>
    <property type="match status" value="1"/>
</dbReference>
<dbReference type="GO" id="GO:0003723">
    <property type="term" value="F:RNA binding"/>
    <property type="evidence" value="ECO:0007669"/>
    <property type="project" value="UniProtKB-KW"/>
</dbReference>
<evidence type="ECO:0000313" key="10">
    <source>
        <dbReference type="EMBL" id="OAG26711.1"/>
    </source>
</evidence>
<dbReference type="AlphaFoldDB" id="A0A177E5D4"/>
<dbReference type="GO" id="GO:0016787">
    <property type="term" value="F:hydrolase activity"/>
    <property type="evidence" value="ECO:0007669"/>
    <property type="project" value="UniProtKB-KW"/>
</dbReference>
<evidence type="ECO:0000256" key="1">
    <source>
        <dbReference type="ARBA" id="ARBA00006342"/>
    </source>
</evidence>
<reference evidence="10 11" key="1">
    <citation type="submission" date="2016-02" db="EMBL/GenBank/DDBJ databases">
        <title>Draft genome sequence of Thermodesulfatator sp. S606.</title>
        <authorList>
            <person name="Lai Q."/>
            <person name="Cao J."/>
            <person name="Dupont S."/>
            <person name="Shao Z."/>
            <person name="Jebbar M."/>
            <person name="Alain K."/>
        </authorList>
    </citation>
    <scope>NUCLEOTIDE SEQUENCE [LARGE SCALE GENOMIC DNA]</scope>
    <source>
        <strain evidence="10 11">S606</strain>
    </source>
</reference>
<dbReference type="Pfam" id="PF03787">
    <property type="entry name" value="RAMPs"/>
    <property type="match status" value="1"/>
</dbReference>
<keyword evidence="4" id="KW-0255">Endonuclease</keyword>
<protein>
    <recommendedName>
        <fullName evidence="2">CRISPR system Cms endoribonuclease Csm3</fullName>
    </recommendedName>
    <alternativeName>
        <fullName evidence="8">CRISPR type III A-associated RAMP protein Csm3</fullName>
    </alternativeName>
</protein>
<dbReference type="InterPro" id="IPR005537">
    <property type="entry name" value="RAMP_III_fam"/>
</dbReference>
<evidence type="ECO:0000256" key="3">
    <source>
        <dbReference type="ARBA" id="ARBA00022722"/>
    </source>
</evidence>
<dbReference type="NCBIfam" id="TIGR02582">
    <property type="entry name" value="cas7_TM1809"/>
    <property type="match status" value="1"/>
</dbReference>
<name>A0A177E5D4_9BACT</name>
<keyword evidence="7" id="KW-0051">Antiviral defense</keyword>
<evidence type="ECO:0000256" key="2">
    <source>
        <dbReference type="ARBA" id="ARBA00022150"/>
    </source>
</evidence>
<dbReference type="EMBL" id="LSFI01000085">
    <property type="protein sequence ID" value="OAG26711.1"/>
    <property type="molecule type" value="Genomic_DNA"/>
</dbReference>
<accession>A0A177E5D4</accession>
<evidence type="ECO:0000256" key="6">
    <source>
        <dbReference type="ARBA" id="ARBA00022884"/>
    </source>
</evidence>
<dbReference type="RefSeq" id="WP_068543987.1">
    <property type="nucleotide sequence ID" value="NZ_LSFI01000085.1"/>
</dbReference>
<dbReference type="PANTHER" id="PTHR35579:SF3">
    <property type="entry name" value="CRISPR SYSTEM CMS ENDORIBONUCLEASE CSM3"/>
    <property type="match status" value="1"/>
</dbReference>
<proteinExistence type="inferred from homology"/>
<dbReference type="Proteomes" id="UP000076964">
    <property type="component" value="Unassembled WGS sequence"/>
</dbReference>
<evidence type="ECO:0000259" key="9">
    <source>
        <dbReference type="Pfam" id="PF03787"/>
    </source>
</evidence>
<feature type="domain" description="CRISPR type III-associated protein" evidence="9">
    <location>
        <begin position="21"/>
        <end position="222"/>
    </location>
</feature>
<comment type="similarity">
    <text evidence="1">Belongs to the CRISPR-associated Csm3 family.</text>
</comment>
<evidence type="ECO:0000256" key="5">
    <source>
        <dbReference type="ARBA" id="ARBA00022801"/>
    </source>
</evidence>
<evidence type="ECO:0000313" key="11">
    <source>
        <dbReference type="Proteomes" id="UP000076964"/>
    </source>
</evidence>
<dbReference type="InterPro" id="IPR052216">
    <property type="entry name" value="CRISPR_Csm3_endoribonuclease"/>
</dbReference>
<sequence>MSETRQNEKPILGKVIISGILHCETGLHIGASKENLEIGAIDSPVVRDPITREPYIPGSSLKGKMRSLLEKVLALSPNRNGGTQRNPIWRHECDMKEEAKKCKLCRLFGSTGKSGGGNWPARLIVRDAFLTDNSRENLQEIDTGLLYTEWKWENSLDRVTAAANPRQLERVPRGTEFRFEIVYTVEDLDDLNEDLENIDTALKLLEMDYLGGHGSRGYGQIKLRDLKWQIVTIKNGEIKGSLEKENFKEIINTLKTEDNNV</sequence>
<dbReference type="CDD" id="cd09684">
    <property type="entry name" value="Csm3_III-A"/>
    <property type="match status" value="1"/>
</dbReference>
<dbReference type="GO" id="GO:0004519">
    <property type="term" value="F:endonuclease activity"/>
    <property type="evidence" value="ECO:0007669"/>
    <property type="project" value="UniProtKB-KW"/>
</dbReference>
<evidence type="ECO:0000256" key="4">
    <source>
        <dbReference type="ARBA" id="ARBA00022759"/>
    </source>
</evidence>
<comment type="caution">
    <text evidence="10">The sequence shown here is derived from an EMBL/GenBank/DDBJ whole genome shotgun (WGS) entry which is preliminary data.</text>
</comment>
<evidence type="ECO:0000256" key="8">
    <source>
        <dbReference type="ARBA" id="ARBA00033183"/>
    </source>
</evidence>